<protein>
    <submittedName>
        <fullName evidence="4">CD209 antigen-like protein E</fullName>
    </submittedName>
</protein>
<dbReference type="GeneID" id="118422792"/>
<dbReference type="InterPro" id="IPR016186">
    <property type="entry name" value="C-type_lectin-like/link_sf"/>
</dbReference>
<dbReference type="SMART" id="SM00034">
    <property type="entry name" value="CLECT"/>
    <property type="match status" value="1"/>
</dbReference>
<proteinExistence type="predicted"/>
<dbReference type="AlphaFoldDB" id="A0A9J7LQM9"/>
<organism evidence="3 4">
    <name type="scientific">Branchiostoma floridae</name>
    <name type="common">Florida lancelet</name>
    <name type="synonym">Amphioxus</name>
    <dbReference type="NCBI Taxonomy" id="7739"/>
    <lineage>
        <taxon>Eukaryota</taxon>
        <taxon>Metazoa</taxon>
        <taxon>Chordata</taxon>
        <taxon>Cephalochordata</taxon>
        <taxon>Leptocardii</taxon>
        <taxon>Amphioxiformes</taxon>
        <taxon>Branchiostomatidae</taxon>
        <taxon>Branchiostoma</taxon>
    </lineage>
</organism>
<gene>
    <name evidence="4" type="primary">LOC118422792</name>
</gene>
<dbReference type="SUPFAM" id="SSF56436">
    <property type="entry name" value="C-type lectin-like"/>
    <property type="match status" value="1"/>
</dbReference>
<dbReference type="PROSITE" id="PS50041">
    <property type="entry name" value="C_TYPE_LECTIN_2"/>
    <property type="match status" value="1"/>
</dbReference>
<name>A0A9J7LQM9_BRAFL</name>
<evidence type="ECO:0000313" key="3">
    <source>
        <dbReference type="Proteomes" id="UP000001554"/>
    </source>
</evidence>
<keyword evidence="3" id="KW-1185">Reference proteome</keyword>
<dbReference type="PROSITE" id="PS00615">
    <property type="entry name" value="C_TYPE_LECTIN_1"/>
    <property type="match status" value="1"/>
</dbReference>
<dbReference type="Gene3D" id="3.10.100.10">
    <property type="entry name" value="Mannose-Binding Protein A, subunit A"/>
    <property type="match status" value="1"/>
</dbReference>
<dbReference type="InterPro" id="IPR016187">
    <property type="entry name" value="CTDL_fold"/>
</dbReference>
<dbReference type="InterPro" id="IPR001304">
    <property type="entry name" value="C-type_lectin-like"/>
</dbReference>
<sequence>MSLQTFFEASATCEADHEGGTLAMSRDFGIDQFIISLIRKTQQRNGYFWFGLHDQRQEGQWEWIDGTELGTGYSRWREGQPDNFLMTGKNLTGEDCAAYTTDGWYDRNCESLKTFICEVMPEDAEGKKEG</sequence>
<dbReference type="Proteomes" id="UP000001554">
    <property type="component" value="Chromosome 9"/>
</dbReference>
<dbReference type="OrthoDB" id="2142683at2759"/>
<dbReference type="Pfam" id="PF00059">
    <property type="entry name" value="Lectin_C"/>
    <property type="match status" value="1"/>
</dbReference>
<dbReference type="OMA" id="TFICEVM"/>
<reference evidence="4" key="2">
    <citation type="submission" date="2025-08" db="UniProtKB">
        <authorList>
            <consortium name="RefSeq"/>
        </authorList>
    </citation>
    <scope>IDENTIFICATION</scope>
    <source>
        <strain evidence="4">S238N-H82</strain>
        <tissue evidence="4">Testes</tissue>
    </source>
</reference>
<dbReference type="RefSeq" id="XP_035686444.1">
    <property type="nucleotide sequence ID" value="XM_035830551.1"/>
</dbReference>
<keyword evidence="1" id="KW-1015">Disulfide bond</keyword>
<dbReference type="PANTHER" id="PTHR22801:SF63">
    <property type="entry name" value="C-TYPE LECTIN DOMAIN-CONTAINING PROTEIN"/>
    <property type="match status" value="1"/>
</dbReference>
<reference evidence="3" key="1">
    <citation type="journal article" date="2020" name="Nat. Ecol. Evol.">
        <title>Deeply conserved synteny resolves early events in vertebrate evolution.</title>
        <authorList>
            <person name="Simakov O."/>
            <person name="Marletaz F."/>
            <person name="Yue J.X."/>
            <person name="O'Connell B."/>
            <person name="Jenkins J."/>
            <person name="Brandt A."/>
            <person name="Calef R."/>
            <person name="Tung C.H."/>
            <person name="Huang T.K."/>
            <person name="Schmutz J."/>
            <person name="Satoh N."/>
            <person name="Yu J.K."/>
            <person name="Putnam N.H."/>
            <person name="Green R.E."/>
            <person name="Rokhsar D.S."/>
        </authorList>
    </citation>
    <scope>NUCLEOTIDE SEQUENCE [LARGE SCALE GENOMIC DNA]</scope>
    <source>
        <strain evidence="3">S238N-H82</strain>
    </source>
</reference>
<dbReference type="PANTHER" id="PTHR22801">
    <property type="entry name" value="LITHOSTATHINE"/>
    <property type="match status" value="1"/>
</dbReference>
<dbReference type="InterPro" id="IPR050801">
    <property type="entry name" value="Ca-Dep_Lectins_ImmuneDev"/>
</dbReference>
<accession>A0A9J7LQM9</accession>
<evidence type="ECO:0000259" key="2">
    <source>
        <dbReference type="PROSITE" id="PS50041"/>
    </source>
</evidence>
<evidence type="ECO:0000313" key="4">
    <source>
        <dbReference type="RefSeq" id="XP_035686444.1"/>
    </source>
</evidence>
<feature type="domain" description="C-type lectin" evidence="2">
    <location>
        <begin position="1"/>
        <end position="118"/>
    </location>
</feature>
<evidence type="ECO:0000256" key="1">
    <source>
        <dbReference type="ARBA" id="ARBA00023157"/>
    </source>
</evidence>
<dbReference type="InterPro" id="IPR018378">
    <property type="entry name" value="C-type_lectin_CS"/>
</dbReference>
<dbReference type="KEGG" id="bfo:118422792"/>